<dbReference type="SUPFAM" id="SSF55261">
    <property type="entry name" value="GAD domain-like"/>
    <property type="match status" value="1"/>
</dbReference>
<dbReference type="InterPro" id="IPR047090">
    <property type="entry name" value="AspRS_core"/>
</dbReference>
<organism evidence="10 11">
    <name type="scientific">Stigmatella ashevillensis</name>
    <dbReference type="NCBI Taxonomy" id="2995309"/>
    <lineage>
        <taxon>Bacteria</taxon>
        <taxon>Pseudomonadati</taxon>
        <taxon>Myxococcota</taxon>
        <taxon>Myxococcia</taxon>
        <taxon>Myxococcales</taxon>
        <taxon>Cystobacterineae</taxon>
        <taxon>Archangiaceae</taxon>
        <taxon>Stigmatella</taxon>
    </lineage>
</organism>
<keyword evidence="6 7" id="KW-0030">Aminoacyl-tRNA synthetase</keyword>
<gene>
    <name evidence="7 10" type="primary">aspS</name>
    <name evidence="10" type="ORF">POL68_10365</name>
</gene>
<feature type="binding site" evidence="7">
    <location>
        <position position="464"/>
    </location>
    <ligand>
        <name>L-aspartate</name>
        <dbReference type="ChEBI" id="CHEBI:29991"/>
    </ligand>
</feature>
<dbReference type="HAMAP" id="MF_00044">
    <property type="entry name" value="Asp_tRNA_synth_type1"/>
    <property type="match status" value="1"/>
</dbReference>
<dbReference type="InterPro" id="IPR004365">
    <property type="entry name" value="NA-bd_OB_tRNA"/>
</dbReference>
<dbReference type="PANTHER" id="PTHR22594:SF5">
    <property type="entry name" value="ASPARTATE--TRNA LIGASE, MITOCHONDRIAL"/>
    <property type="match status" value="1"/>
</dbReference>
<dbReference type="CDD" id="cd00777">
    <property type="entry name" value="AspRS_core"/>
    <property type="match status" value="1"/>
</dbReference>
<keyword evidence="3 7" id="KW-0547">Nucleotide-binding</keyword>
<comment type="subcellular location">
    <subcellularLocation>
        <location evidence="7">Cytoplasm</location>
    </subcellularLocation>
</comment>
<comment type="subunit">
    <text evidence="7">Homodimer.</text>
</comment>
<dbReference type="Proteomes" id="UP001221838">
    <property type="component" value="Unassembled WGS sequence"/>
</dbReference>
<dbReference type="Gene3D" id="2.40.50.140">
    <property type="entry name" value="Nucleic acid-binding proteins"/>
    <property type="match status" value="1"/>
</dbReference>
<dbReference type="Pfam" id="PF00152">
    <property type="entry name" value="tRNA-synt_2"/>
    <property type="match status" value="1"/>
</dbReference>
<keyword evidence="5 7" id="KW-0648">Protein biosynthesis</keyword>
<name>A0ABT5D5C6_9BACT</name>
<feature type="binding site" evidence="7">
    <location>
        <position position="505"/>
    </location>
    <ligand>
        <name>L-aspartate</name>
        <dbReference type="ChEBI" id="CHEBI:29991"/>
    </ligand>
</feature>
<evidence type="ECO:0000259" key="9">
    <source>
        <dbReference type="PROSITE" id="PS50862"/>
    </source>
</evidence>
<dbReference type="GO" id="GO:0004815">
    <property type="term" value="F:aspartate-tRNA ligase activity"/>
    <property type="evidence" value="ECO:0007669"/>
    <property type="project" value="UniProtKB-EC"/>
</dbReference>
<keyword evidence="7" id="KW-0963">Cytoplasm</keyword>
<evidence type="ECO:0000256" key="1">
    <source>
        <dbReference type="ARBA" id="ARBA00006303"/>
    </source>
</evidence>
<evidence type="ECO:0000256" key="3">
    <source>
        <dbReference type="ARBA" id="ARBA00022741"/>
    </source>
</evidence>
<keyword evidence="4 7" id="KW-0067">ATP-binding</keyword>
<sequence>MAVPFISEVKRTHTCGQLTKEQVGQEVVLFGWVQNRRDHGGAVFIDLRDREGLTQVVFEPDAKEAHELAGQLRLEFCIGVRGKVISRGKNVNPKMKTGEIEVKADALTIFNRSEPTPFLIEDSIDTAEDKRLAHRYLDLRRKPLQQSLMTRSKMNALTRSYMVQNGFLELETPFMGKYTPGGARNFLVPSRLNPGKFYALAESPQLYKQLFMVAGFDRYFQIVKCFRDEDLRLDRQPEFTQIDVEMSFVTQDDIFTIIEGLIQKLWKEVLNVDVPTPFMRMNFDESMAKYGNDKPDLRFGLEHIVLTDLIREHGEGGGVPLIWEAVQHKGIVKAMVIPADKALSRAESDKLEEFAKQAGARGLARAKVGEGGEWTQSPLAKTISPALRQAINQACNAKTGDLLLFQFGRESLVHTVMANLRVHVAKKLGLIPEYGSGGVWRFLWVVNPPLFEYDEDSKTWAAAHHAFTRPHDGDVEYLLTDPGRVKCHRYDVVLNGFEIGGGSIRLHDPKVQAEVFKALGIEEEEARTKFGFLLDALKYGAPPHGGIALGMDRLVMLLTSAESLRDVIPFPKTKTGTDLMTSAPGDVDERQLKEIHVRSAPPPAPQK</sequence>
<feature type="site" description="Important for tRNA non-discrimination" evidence="7">
    <location>
        <position position="39"/>
    </location>
</feature>
<dbReference type="NCBIfam" id="NF001750">
    <property type="entry name" value="PRK00476.1"/>
    <property type="match status" value="1"/>
</dbReference>
<dbReference type="RefSeq" id="WP_272136934.1">
    <property type="nucleotide sequence ID" value="NZ_JAQNDM010000002.1"/>
</dbReference>
<evidence type="ECO:0000313" key="10">
    <source>
        <dbReference type="EMBL" id="MDC0708869.1"/>
    </source>
</evidence>
<comment type="caution">
    <text evidence="10">The sequence shown here is derived from an EMBL/GenBank/DDBJ whole genome shotgun (WGS) entry which is preliminary data.</text>
</comment>
<dbReference type="SUPFAM" id="SSF50249">
    <property type="entry name" value="Nucleic acid-binding proteins"/>
    <property type="match status" value="1"/>
</dbReference>
<evidence type="ECO:0000256" key="6">
    <source>
        <dbReference type="ARBA" id="ARBA00023146"/>
    </source>
</evidence>
<comment type="similarity">
    <text evidence="1 7">Belongs to the class-II aminoacyl-tRNA synthetase family. Type 1 subfamily.</text>
</comment>
<dbReference type="EC" id="6.1.1.23" evidence="7"/>
<feature type="binding site" evidence="7">
    <location>
        <position position="498"/>
    </location>
    <ligand>
        <name>ATP</name>
        <dbReference type="ChEBI" id="CHEBI:30616"/>
    </ligand>
</feature>
<dbReference type="InterPro" id="IPR029351">
    <property type="entry name" value="GAD_dom"/>
</dbReference>
<keyword evidence="11" id="KW-1185">Reference proteome</keyword>
<dbReference type="PANTHER" id="PTHR22594">
    <property type="entry name" value="ASPARTYL/LYSYL-TRNA SYNTHETASE"/>
    <property type="match status" value="1"/>
</dbReference>
<dbReference type="InterPro" id="IPR047089">
    <property type="entry name" value="Asp-tRNA-ligase_1_N"/>
</dbReference>
<evidence type="ECO:0000256" key="4">
    <source>
        <dbReference type="ARBA" id="ARBA00022840"/>
    </source>
</evidence>
<dbReference type="SUPFAM" id="SSF55681">
    <property type="entry name" value="Class II aaRS and biotin synthetases"/>
    <property type="match status" value="1"/>
</dbReference>
<feature type="region of interest" description="Aspartate" evidence="7">
    <location>
        <begin position="205"/>
        <end position="208"/>
    </location>
</feature>
<comment type="caution">
    <text evidence="7">Lacks conserved residue(s) required for the propagation of feature annotation.</text>
</comment>
<feature type="binding site" evidence="7">
    <location>
        <begin position="227"/>
        <end position="229"/>
    </location>
    <ligand>
        <name>ATP</name>
        <dbReference type="ChEBI" id="CHEBI:30616"/>
    </ligand>
</feature>
<feature type="compositionally biased region" description="Basic and acidic residues" evidence="8">
    <location>
        <begin position="587"/>
        <end position="597"/>
    </location>
</feature>
<dbReference type="InterPro" id="IPR045864">
    <property type="entry name" value="aa-tRNA-synth_II/BPL/LPL"/>
</dbReference>
<dbReference type="InterPro" id="IPR012340">
    <property type="entry name" value="NA-bd_OB-fold"/>
</dbReference>
<evidence type="ECO:0000256" key="8">
    <source>
        <dbReference type="SAM" id="MobiDB-lite"/>
    </source>
</evidence>
<evidence type="ECO:0000256" key="2">
    <source>
        <dbReference type="ARBA" id="ARBA00022598"/>
    </source>
</evidence>
<feature type="binding site" evidence="7">
    <location>
        <position position="227"/>
    </location>
    <ligand>
        <name>L-aspartate</name>
        <dbReference type="ChEBI" id="CHEBI:29991"/>
    </ligand>
</feature>
<comment type="catalytic activity">
    <reaction evidence="7">
        <text>tRNA(Asx) + L-aspartate + ATP = L-aspartyl-tRNA(Asx) + AMP + diphosphate</text>
        <dbReference type="Rhea" id="RHEA:18349"/>
        <dbReference type="Rhea" id="RHEA-COMP:9710"/>
        <dbReference type="Rhea" id="RHEA-COMP:9711"/>
        <dbReference type="ChEBI" id="CHEBI:29991"/>
        <dbReference type="ChEBI" id="CHEBI:30616"/>
        <dbReference type="ChEBI" id="CHEBI:33019"/>
        <dbReference type="ChEBI" id="CHEBI:78442"/>
        <dbReference type="ChEBI" id="CHEBI:78516"/>
        <dbReference type="ChEBI" id="CHEBI:456215"/>
        <dbReference type="EC" id="6.1.1.23"/>
    </reaction>
</comment>
<dbReference type="InterPro" id="IPR004524">
    <property type="entry name" value="Asp-tRNA-ligase_1"/>
</dbReference>
<feature type="domain" description="Aminoacyl-transfer RNA synthetases class-II family profile" evidence="9">
    <location>
        <begin position="151"/>
        <end position="569"/>
    </location>
</feature>
<dbReference type="Gene3D" id="3.30.1360.30">
    <property type="entry name" value="GAD-like domain"/>
    <property type="match status" value="1"/>
</dbReference>
<dbReference type="NCBIfam" id="TIGR00459">
    <property type="entry name" value="aspS_bact"/>
    <property type="match status" value="1"/>
</dbReference>
<accession>A0ABT5D5C6</accession>
<reference evidence="10 11" key="1">
    <citation type="submission" date="2022-11" db="EMBL/GenBank/DDBJ databases">
        <title>Minimal conservation of predation-associated metabolite biosynthetic gene clusters underscores biosynthetic potential of Myxococcota including descriptions for ten novel species: Archangium lansinium sp. nov., Myxococcus landrumus sp. nov., Nannocystis bai.</title>
        <authorList>
            <person name="Ahearne A."/>
            <person name="Stevens C."/>
            <person name="Dowd S."/>
        </authorList>
    </citation>
    <scope>NUCLEOTIDE SEQUENCE [LARGE SCALE GENOMIC DNA]</scope>
    <source>
        <strain evidence="10 11">NCWAL01</strain>
    </source>
</reference>
<dbReference type="InterPro" id="IPR004115">
    <property type="entry name" value="GAD-like_sf"/>
</dbReference>
<evidence type="ECO:0000256" key="7">
    <source>
        <dbReference type="HAMAP-Rule" id="MF_00044"/>
    </source>
</evidence>
<dbReference type="CDD" id="cd04317">
    <property type="entry name" value="EcAspRS_like_N"/>
    <property type="match status" value="1"/>
</dbReference>
<evidence type="ECO:0000313" key="11">
    <source>
        <dbReference type="Proteomes" id="UP001221838"/>
    </source>
</evidence>
<dbReference type="InterPro" id="IPR006195">
    <property type="entry name" value="aa-tRNA-synth_II"/>
</dbReference>
<evidence type="ECO:0000256" key="5">
    <source>
        <dbReference type="ARBA" id="ARBA00022917"/>
    </source>
</evidence>
<dbReference type="Pfam" id="PF02938">
    <property type="entry name" value="GAD"/>
    <property type="match status" value="1"/>
</dbReference>
<dbReference type="InterPro" id="IPR002312">
    <property type="entry name" value="Asp/Asn-tRNA-synth_IIb"/>
</dbReference>
<dbReference type="InterPro" id="IPR004364">
    <property type="entry name" value="Aa-tRNA-synt_II"/>
</dbReference>
<protein>
    <recommendedName>
        <fullName evidence="7">Aspartate--tRNA(Asp/Asn) ligase</fullName>
        <ecNumber evidence="7">6.1.1.23</ecNumber>
    </recommendedName>
    <alternativeName>
        <fullName evidence="7">Aspartyl-tRNA synthetase</fullName>
        <shortName evidence="7">AspRS</shortName>
    </alternativeName>
    <alternativeName>
        <fullName evidence="7">Non-discriminating aspartyl-tRNA synthetase</fullName>
        <shortName evidence="7">ND-AspRS</shortName>
    </alternativeName>
</protein>
<keyword evidence="2 7" id="KW-0436">Ligase</keyword>
<dbReference type="PRINTS" id="PR01042">
    <property type="entry name" value="TRNASYNTHASP"/>
</dbReference>
<feature type="binding site" evidence="7">
    <location>
        <begin position="550"/>
        <end position="553"/>
    </location>
    <ligand>
        <name>ATP</name>
        <dbReference type="ChEBI" id="CHEBI:30616"/>
    </ligand>
</feature>
<proteinExistence type="inferred from homology"/>
<dbReference type="PROSITE" id="PS50862">
    <property type="entry name" value="AA_TRNA_LIGASE_II"/>
    <property type="match status" value="1"/>
</dbReference>
<comment type="function">
    <text evidence="7">Aspartyl-tRNA synthetase with relaxed tRNA specificity since it is able to aspartylate not only its cognate tRNA(Asp) but also tRNA(Asn). Reaction proceeds in two steps: L-aspartate is first activated by ATP to form Asp-AMP and then transferred to the acceptor end of tRNA(Asp/Asn).</text>
</comment>
<dbReference type="Gene3D" id="3.30.930.10">
    <property type="entry name" value="Bira Bifunctional Protein, Domain 2"/>
    <property type="match status" value="1"/>
</dbReference>
<feature type="region of interest" description="Disordered" evidence="8">
    <location>
        <begin position="581"/>
        <end position="607"/>
    </location>
</feature>
<feature type="binding site" evidence="7">
    <location>
        <position position="236"/>
    </location>
    <ligand>
        <name>ATP</name>
        <dbReference type="ChEBI" id="CHEBI:30616"/>
    </ligand>
</feature>
<dbReference type="EMBL" id="JAQNDM010000002">
    <property type="protein sequence ID" value="MDC0708869.1"/>
    <property type="molecule type" value="Genomic_DNA"/>
</dbReference>
<dbReference type="Pfam" id="PF01336">
    <property type="entry name" value="tRNA_anti-codon"/>
    <property type="match status" value="1"/>
</dbReference>